<feature type="compositionally biased region" description="Low complexity" evidence="1">
    <location>
        <begin position="183"/>
        <end position="197"/>
    </location>
</feature>
<evidence type="ECO:0000313" key="2">
    <source>
        <dbReference type="EMBL" id="SFS78257.1"/>
    </source>
</evidence>
<name>A0A1I6SMT5_9CAUL</name>
<evidence type="ECO:0000256" key="1">
    <source>
        <dbReference type="SAM" id="MobiDB-lite"/>
    </source>
</evidence>
<dbReference type="Proteomes" id="UP000198788">
    <property type="component" value="Unassembled WGS sequence"/>
</dbReference>
<proteinExistence type="predicted"/>
<sequence>MKIIGNLLLLAVIVAVISFFAAPAVAFFAIRSAADANDAAALARLIDYPAVRQSLRPQLAGNPAAQAPAPSFLEDPVGAVRRQFEPEAVASEDVDAYLTPAAMAALTRGEGRFARQRTSLTPSSRASDPTPTPVYWGVNRARLGVSDEGGSRTIFTFERRGPFEWRLAHIGLPDGVAPSAVSPRPAGAPAPTGRKAG</sequence>
<feature type="region of interest" description="Disordered" evidence="1">
    <location>
        <begin position="112"/>
        <end position="133"/>
    </location>
</feature>
<accession>A0A1I6SMT5</accession>
<dbReference type="EMBL" id="FOZV01000005">
    <property type="protein sequence ID" value="SFS78257.1"/>
    <property type="molecule type" value="Genomic_DNA"/>
</dbReference>
<gene>
    <name evidence="2" type="ORF">SAMN05192570_2591</name>
</gene>
<protein>
    <recommendedName>
        <fullName evidence="4">DUF2939 domain-containing protein</fullName>
    </recommendedName>
</protein>
<dbReference type="Pfam" id="PF11159">
    <property type="entry name" value="DUF2939"/>
    <property type="match status" value="1"/>
</dbReference>
<dbReference type="AlphaFoldDB" id="A0A1I6SMT5"/>
<feature type="compositionally biased region" description="Polar residues" evidence="1">
    <location>
        <begin position="116"/>
        <end position="129"/>
    </location>
</feature>
<evidence type="ECO:0000313" key="3">
    <source>
        <dbReference type="Proteomes" id="UP000198788"/>
    </source>
</evidence>
<dbReference type="InterPro" id="IPR021330">
    <property type="entry name" value="DUF2939"/>
</dbReference>
<reference evidence="3" key="1">
    <citation type="submission" date="2016-10" db="EMBL/GenBank/DDBJ databases">
        <authorList>
            <person name="Varghese N."/>
            <person name="Submissions S."/>
        </authorList>
    </citation>
    <scope>NUCLEOTIDE SEQUENCE [LARGE SCALE GENOMIC DNA]</scope>
    <source>
        <strain evidence="3">CGMCC 1.10683</strain>
    </source>
</reference>
<dbReference type="STRING" id="871741.SAMN05192570_2591"/>
<evidence type="ECO:0008006" key="4">
    <source>
        <dbReference type="Google" id="ProtNLM"/>
    </source>
</evidence>
<organism evidence="2 3">
    <name type="scientific">Brevundimonas viscosa</name>
    <dbReference type="NCBI Taxonomy" id="871741"/>
    <lineage>
        <taxon>Bacteria</taxon>
        <taxon>Pseudomonadati</taxon>
        <taxon>Pseudomonadota</taxon>
        <taxon>Alphaproteobacteria</taxon>
        <taxon>Caulobacterales</taxon>
        <taxon>Caulobacteraceae</taxon>
        <taxon>Brevundimonas</taxon>
    </lineage>
</organism>
<keyword evidence="3" id="KW-1185">Reference proteome</keyword>
<feature type="region of interest" description="Disordered" evidence="1">
    <location>
        <begin position="176"/>
        <end position="197"/>
    </location>
</feature>